<proteinExistence type="predicted"/>
<dbReference type="InterPro" id="IPR050508">
    <property type="entry name" value="Methyltransf_Superfamily"/>
</dbReference>
<organism evidence="2 3">
    <name type="scientific">Nannocystis pusilla</name>
    <dbReference type="NCBI Taxonomy" id="889268"/>
    <lineage>
        <taxon>Bacteria</taxon>
        <taxon>Pseudomonadati</taxon>
        <taxon>Myxococcota</taxon>
        <taxon>Polyangia</taxon>
        <taxon>Nannocystales</taxon>
        <taxon>Nannocystaceae</taxon>
        <taxon>Nannocystis</taxon>
    </lineage>
</organism>
<dbReference type="SUPFAM" id="SSF53335">
    <property type="entry name" value="S-adenosyl-L-methionine-dependent methyltransferases"/>
    <property type="match status" value="1"/>
</dbReference>
<evidence type="ECO:0000313" key="2">
    <source>
        <dbReference type="EMBL" id="MBZ5709690.1"/>
    </source>
</evidence>
<feature type="domain" description="Methyltransferase type 11" evidence="1">
    <location>
        <begin position="58"/>
        <end position="160"/>
    </location>
</feature>
<dbReference type="Gene3D" id="3.40.50.150">
    <property type="entry name" value="Vaccinia Virus protein VP39"/>
    <property type="match status" value="1"/>
</dbReference>
<reference evidence="2" key="1">
    <citation type="submission" date="2021-08" db="EMBL/GenBank/DDBJ databases">
        <authorList>
            <person name="Stevens D.C."/>
        </authorList>
    </citation>
    <scope>NUCLEOTIDE SEQUENCE</scope>
    <source>
        <strain evidence="2">DSM 53165</strain>
    </source>
</reference>
<accession>A0ABS7TNC7</accession>
<name>A0ABS7TNC7_9BACT</name>
<dbReference type="EMBL" id="JAIRAU010000008">
    <property type="protein sequence ID" value="MBZ5709690.1"/>
    <property type="molecule type" value="Genomic_DNA"/>
</dbReference>
<keyword evidence="2" id="KW-0489">Methyltransferase</keyword>
<gene>
    <name evidence="2" type="ORF">K7C98_10490</name>
</gene>
<keyword evidence="2" id="KW-0808">Transferase</keyword>
<protein>
    <submittedName>
        <fullName evidence="2">Class I SAM-dependent methyltransferase</fullName>
    </submittedName>
</protein>
<keyword evidence="3" id="KW-1185">Reference proteome</keyword>
<comment type="caution">
    <text evidence="2">The sequence shown here is derived from an EMBL/GenBank/DDBJ whole genome shotgun (WGS) entry which is preliminary data.</text>
</comment>
<dbReference type="InterPro" id="IPR029063">
    <property type="entry name" value="SAM-dependent_MTases_sf"/>
</dbReference>
<dbReference type="Pfam" id="PF08241">
    <property type="entry name" value="Methyltransf_11"/>
    <property type="match status" value="1"/>
</dbReference>
<dbReference type="CDD" id="cd02440">
    <property type="entry name" value="AdoMet_MTases"/>
    <property type="match status" value="1"/>
</dbReference>
<evidence type="ECO:0000313" key="3">
    <source>
        <dbReference type="Proteomes" id="UP001139031"/>
    </source>
</evidence>
<evidence type="ECO:0000259" key="1">
    <source>
        <dbReference type="Pfam" id="PF08241"/>
    </source>
</evidence>
<sequence>MTRRGRGPLDPEALLRLGTSEHYEDPELYDFEYRDHRHDVAWYRGLARDRGPRQRIVELGAGTGRISLPLCHDGHSVVAVDRMPTMLDHLRRKAGGLAGDVAARLEPVLGDIMALPLPDASADLVFAPFNVLMHLYSWADLLRCFREAARVLVPGGRFAFDVLLPDLEWLTWDPDERHSVTHFTHPRTGAAMVYSTNHTYDPHTQVCHVRIFYDEAPRRPRAFKPPPEPLQVVHLAHRQIFPEELRHLVAAAGLALDSLGGNFRGTRLATGIDSQCGLCTKPDGHVLKDMS</sequence>
<dbReference type="Proteomes" id="UP001139031">
    <property type="component" value="Unassembled WGS sequence"/>
</dbReference>
<dbReference type="RefSeq" id="WP_224191459.1">
    <property type="nucleotide sequence ID" value="NZ_JAIRAU010000008.1"/>
</dbReference>
<dbReference type="GO" id="GO:0032259">
    <property type="term" value="P:methylation"/>
    <property type="evidence" value="ECO:0007669"/>
    <property type="project" value="UniProtKB-KW"/>
</dbReference>
<dbReference type="InterPro" id="IPR013216">
    <property type="entry name" value="Methyltransf_11"/>
</dbReference>
<dbReference type="PANTHER" id="PTHR42912">
    <property type="entry name" value="METHYLTRANSFERASE"/>
    <property type="match status" value="1"/>
</dbReference>
<dbReference type="GO" id="GO:0008168">
    <property type="term" value="F:methyltransferase activity"/>
    <property type="evidence" value="ECO:0007669"/>
    <property type="project" value="UniProtKB-KW"/>
</dbReference>